<evidence type="ECO:0000256" key="4">
    <source>
        <dbReference type="ARBA" id="ARBA00022989"/>
    </source>
</evidence>
<comment type="similarity">
    <text evidence="2">Belongs to the oxidase-dependent Fe transporter (OFeT) (TC 9.A.10.1) family.</text>
</comment>
<evidence type="ECO:0000256" key="5">
    <source>
        <dbReference type="ARBA" id="ARBA00023136"/>
    </source>
</evidence>
<comment type="subcellular location">
    <subcellularLocation>
        <location evidence="1">Membrane</location>
        <topology evidence="1">Multi-pass membrane protein</topology>
    </subcellularLocation>
</comment>
<keyword evidence="5 6" id="KW-0472">Membrane</keyword>
<keyword evidence="9" id="KW-1185">Reference proteome</keyword>
<feature type="transmembrane region" description="Helical" evidence="6">
    <location>
        <begin position="68"/>
        <end position="85"/>
    </location>
</feature>
<comment type="caution">
    <text evidence="8">The sequence shown here is derived from an EMBL/GenBank/DDBJ whole genome shotgun (WGS) entry which is preliminary data.</text>
</comment>
<reference evidence="8 9" key="1">
    <citation type="submission" date="2021-04" db="EMBL/GenBank/DDBJ databases">
        <title>Paenibacillus sp. DLE-14 whole genome sequence.</title>
        <authorList>
            <person name="Ham Y.J."/>
        </authorList>
    </citation>
    <scope>NUCLEOTIDE SEQUENCE [LARGE SCALE GENOMIC DNA]</scope>
    <source>
        <strain evidence="8 9">DLE-14</strain>
    </source>
</reference>
<evidence type="ECO:0000256" key="3">
    <source>
        <dbReference type="ARBA" id="ARBA00022692"/>
    </source>
</evidence>
<sequence length="153" mass="16807">MARGSLWSLFVVSGLSIFREGAETAIFYVGMSPSIDPMQMLLGIAAVLLGILALLMIKYSVKLPLRPFFLTSSAFIYLLVFRFIGESIHSLQVATWVPAHSISRSISVNVLGIYPTLETVIPQAALLVYLLIRYRSVFIIGAPREGTAKTSLK</sequence>
<evidence type="ECO:0000256" key="2">
    <source>
        <dbReference type="ARBA" id="ARBA00008333"/>
    </source>
</evidence>
<keyword evidence="4 6" id="KW-1133">Transmembrane helix</keyword>
<evidence type="ECO:0008006" key="10">
    <source>
        <dbReference type="Google" id="ProtNLM"/>
    </source>
</evidence>
<protein>
    <recommendedName>
        <fullName evidence="10">Iron permease</fullName>
    </recommendedName>
</protein>
<evidence type="ECO:0000313" key="9">
    <source>
        <dbReference type="Proteomes" id="UP000673394"/>
    </source>
</evidence>
<dbReference type="PANTHER" id="PTHR31632">
    <property type="entry name" value="IRON TRANSPORTER FTH1"/>
    <property type="match status" value="1"/>
</dbReference>
<dbReference type="Proteomes" id="UP000673394">
    <property type="component" value="Unassembled WGS sequence"/>
</dbReference>
<feature type="transmembrane region" description="Helical" evidence="6">
    <location>
        <begin position="37"/>
        <end position="56"/>
    </location>
</feature>
<name>A0ABS5CC81_9BACL</name>
<keyword evidence="3 6" id="KW-0812">Transmembrane</keyword>
<dbReference type="InterPro" id="IPR004923">
    <property type="entry name" value="FTR1/Fip1/EfeU"/>
</dbReference>
<dbReference type="PANTHER" id="PTHR31632:SF2">
    <property type="entry name" value="PLASMA MEMBRANE IRON PERMEASE"/>
    <property type="match status" value="1"/>
</dbReference>
<evidence type="ECO:0000256" key="1">
    <source>
        <dbReference type="ARBA" id="ARBA00004141"/>
    </source>
</evidence>
<feature type="transmembrane region" description="Helical" evidence="6">
    <location>
        <begin position="105"/>
        <end position="132"/>
    </location>
</feature>
<dbReference type="EMBL" id="JAGKSP010000004">
    <property type="protein sequence ID" value="MBP3963559.1"/>
    <property type="molecule type" value="Genomic_DNA"/>
</dbReference>
<gene>
    <name evidence="7" type="ORF">I8J30_03535</name>
    <name evidence="8" type="ORF">I8J30_12660</name>
</gene>
<evidence type="ECO:0000256" key="6">
    <source>
        <dbReference type="SAM" id="Phobius"/>
    </source>
</evidence>
<accession>A0ABS5CC81</accession>
<evidence type="ECO:0000313" key="7">
    <source>
        <dbReference type="EMBL" id="MBP3961770.1"/>
    </source>
</evidence>
<organism evidence="8 9">
    <name type="scientific">Paenibacillus lignilyticus</name>
    <dbReference type="NCBI Taxonomy" id="1172615"/>
    <lineage>
        <taxon>Bacteria</taxon>
        <taxon>Bacillati</taxon>
        <taxon>Bacillota</taxon>
        <taxon>Bacilli</taxon>
        <taxon>Bacillales</taxon>
        <taxon>Paenibacillaceae</taxon>
        <taxon>Paenibacillus</taxon>
    </lineage>
</organism>
<evidence type="ECO:0000313" key="8">
    <source>
        <dbReference type="EMBL" id="MBP3963559.1"/>
    </source>
</evidence>
<proteinExistence type="inferred from homology"/>
<dbReference type="EMBL" id="JAGKSP010000001">
    <property type="protein sequence ID" value="MBP3961770.1"/>
    <property type="molecule type" value="Genomic_DNA"/>
</dbReference>